<accession>A0ABY5LCG2</accession>
<protein>
    <submittedName>
        <fullName evidence="7">NfeD family protein</fullName>
    </submittedName>
</protein>
<evidence type="ECO:0000313" key="7">
    <source>
        <dbReference type="EMBL" id="UUL83505.1"/>
    </source>
</evidence>
<evidence type="ECO:0000256" key="4">
    <source>
        <dbReference type="ARBA" id="ARBA00023136"/>
    </source>
</evidence>
<evidence type="ECO:0000259" key="6">
    <source>
        <dbReference type="Pfam" id="PF01957"/>
    </source>
</evidence>
<dbReference type="EMBL" id="CP101740">
    <property type="protein sequence ID" value="UUL83505.1"/>
    <property type="molecule type" value="Genomic_DNA"/>
</dbReference>
<dbReference type="Pfam" id="PF01957">
    <property type="entry name" value="NfeD"/>
    <property type="match status" value="1"/>
</dbReference>
<dbReference type="Proteomes" id="UP001058533">
    <property type="component" value="Chromosome"/>
</dbReference>
<dbReference type="Gene3D" id="2.40.50.140">
    <property type="entry name" value="Nucleic acid-binding proteins"/>
    <property type="match status" value="1"/>
</dbReference>
<reference evidence="7" key="1">
    <citation type="submission" date="2022-07" db="EMBL/GenBank/DDBJ databases">
        <title>Sphingomonas sp. nov., a novel bacterium isolated from the north slope of the Mount Everest.</title>
        <authorList>
            <person name="Cui X."/>
            <person name="Liu Y."/>
        </authorList>
    </citation>
    <scope>NUCLEOTIDE SEQUENCE</scope>
    <source>
        <strain evidence="7">S5-59</strain>
    </source>
</reference>
<keyword evidence="4 5" id="KW-0472">Membrane</keyword>
<evidence type="ECO:0000256" key="3">
    <source>
        <dbReference type="ARBA" id="ARBA00022989"/>
    </source>
</evidence>
<evidence type="ECO:0000313" key="8">
    <source>
        <dbReference type="Proteomes" id="UP001058533"/>
    </source>
</evidence>
<gene>
    <name evidence="7" type="ORF">NMP03_04560</name>
</gene>
<dbReference type="InterPro" id="IPR012340">
    <property type="entry name" value="NA-bd_OB-fold"/>
</dbReference>
<proteinExistence type="predicted"/>
<evidence type="ECO:0000256" key="1">
    <source>
        <dbReference type="ARBA" id="ARBA00004141"/>
    </source>
</evidence>
<feature type="transmembrane region" description="Helical" evidence="5">
    <location>
        <begin position="6"/>
        <end position="23"/>
    </location>
</feature>
<dbReference type="RefSeq" id="WP_256507344.1">
    <property type="nucleotide sequence ID" value="NZ_CP101740.1"/>
</dbReference>
<dbReference type="InterPro" id="IPR002810">
    <property type="entry name" value="NfeD-like_C"/>
</dbReference>
<evidence type="ECO:0000256" key="5">
    <source>
        <dbReference type="SAM" id="Phobius"/>
    </source>
</evidence>
<organism evidence="7 8">
    <name type="scientific">Sphingomonas qomolangmaensis</name>
    <dbReference type="NCBI Taxonomy" id="2918765"/>
    <lineage>
        <taxon>Bacteria</taxon>
        <taxon>Pseudomonadati</taxon>
        <taxon>Pseudomonadota</taxon>
        <taxon>Alphaproteobacteria</taxon>
        <taxon>Sphingomonadales</taxon>
        <taxon>Sphingomonadaceae</taxon>
        <taxon>Sphingomonas</taxon>
    </lineage>
</organism>
<keyword evidence="3 5" id="KW-1133">Transmembrane helix</keyword>
<comment type="subcellular location">
    <subcellularLocation>
        <location evidence="1">Membrane</location>
        <topology evidence="1">Multi-pass membrane protein</topology>
    </subcellularLocation>
</comment>
<dbReference type="PANTHER" id="PTHR33507">
    <property type="entry name" value="INNER MEMBRANE PROTEIN YBBJ"/>
    <property type="match status" value="1"/>
</dbReference>
<dbReference type="InterPro" id="IPR052165">
    <property type="entry name" value="Membrane_assoc_protease"/>
</dbReference>
<dbReference type="PANTHER" id="PTHR33507:SF3">
    <property type="entry name" value="INNER MEMBRANE PROTEIN YBBJ"/>
    <property type="match status" value="1"/>
</dbReference>
<sequence>MDWDNPGLWWIAAGALLAGVELLVPGVFLVFVAIAAAITGAFVLLFPDLPLAGQLASLAAWSAVTIAIGRRWYRDYSPDSADPLLNDVGARMLGATVTVVSSGADGSGRVRVADGEWPSRGPVLPVGAIARVVGVQNTTLIIEPIVLE</sequence>
<keyword evidence="8" id="KW-1185">Reference proteome</keyword>
<feature type="domain" description="NfeD-like C-terminal" evidence="6">
    <location>
        <begin position="90"/>
        <end position="144"/>
    </location>
</feature>
<keyword evidence="2 5" id="KW-0812">Transmembrane</keyword>
<evidence type="ECO:0000256" key="2">
    <source>
        <dbReference type="ARBA" id="ARBA00022692"/>
    </source>
</evidence>
<name>A0ABY5LCG2_9SPHN</name>